<proteinExistence type="predicted"/>
<accession>A0A5M9M7R6</accession>
<dbReference type="AlphaFoldDB" id="A0A5M9M7R6"/>
<name>A0A5M9M7R6_9EURO</name>
<dbReference type="EMBL" id="QUQM01000013">
    <property type="protein sequence ID" value="KAA8641374.1"/>
    <property type="molecule type" value="Genomic_DNA"/>
</dbReference>
<protein>
    <submittedName>
        <fullName evidence="2">Uncharacterized protein</fullName>
    </submittedName>
</protein>
<dbReference type="RefSeq" id="XP_033420736.1">
    <property type="nucleotide sequence ID" value="XM_033566671.1"/>
</dbReference>
<organism evidence="2 3">
    <name type="scientific">Aspergillus tanneri</name>
    <dbReference type="NCBI Taxonomy" id="1220188"/>
    <lineage>
        <taxon>Eukaryota</taxon>
        <taxon>Fungi</taxon>
        <taxon>Dikarya</taxon>
        <taxon>Ascomycota</taxon>
        <taxon>Pezizomycotina</taxon>
        <taxon>Eurotiomycetes</taxon>
        <taxon>Eurotiomycetidae</taxon>
        <taxon>Eurotiales</taxon>
        <taxon>Aspergillaceae</taxon>
        <taxon>Aspergillus</taxon>
        <taxon>Aspergillus subgen. Circumdati</taxon>
    </lineage>
</organism>
<evidence type="ECO:0000313" key="2">
    <source>
        <dbReference type="EMBL" id="KAA8641374.1"/>
    </source>
</evidence>
<dbReference type="Proteomes" id="UP000324241">
    <property type="component" value="Unassembled WGS sequence"/>
</dbReference>
<comment type="caution">
    <text evidence="2">The sequence shown here is derived from an EMBL/GenBank/DDBJ whole genome shotgun (WGS) entry which is preliminary data.</text>
</comment>
<gene>
    <name evidence="2" type="ORF">ATNIH1004_001976</name>
</gene>
<dbReference type="GeneID" id="54324678"/>
<feature type="region of interest" description="Disordered" evidence="1">
    <location>
        <begin position="1"/>
        <end position="21"/>
    </location>
</feature>
<sequence length="94" mass="10518">MDEEDTSHALNHTTGAPWSPVADPFAPCAIIAAIFDVGLELFRNPNWQNVSSNFYPRILPASSKTSSFSYSWVVQMPYDAVPSQRYVTMTFTIN</sequence>
<reference evidence="2 3" key="1">
    <citation type="submission" date="2019-08" db="EMBL/GenBank/DDBJ databases">
        <title>The genome sequence of a newly discovered highly antifungal drug resistant Aspergillus species, Aspergillus tanneri NIH 1004.</title>
        <authorList>
            <person name="Mounaud S."/>
            <person name="Singh I."/>
            <person name="Joardar V."/>
            <person name="Pakala S."/>
            <person name="Pakala S."/>
            <person name="Venepally P."/>
            <person name="Chung J.K."/>
            <person name="Losada L."/>
            <person name="Nierman W.C."/>
        </authorList>
    </citation>
    <scope>NUCLEOTIDE SEQUENCE [LARGE SCALE GENOMIC DNA]</scope>
    <source>
        <strain evidence="2 3">NIH1004</strain>
    </source>
</reference>
<evidence type="ECO:0000256" key="1">
    <source>
        <dbReference type="SAM" id="MobiDB-lite"/>
    </source>
</evidence>
<evidence type="ECO:0000313" key="3">
    <source>
        <dbReference type="Proteomes" id="UP000324241"/>
    </source>
</evidence>